<dbReference type="SFLD" id="SFLDS00005">
    <property type="entry name" value="Isoprenoid_Synthase_Type_I"/>
    <property type="match status" value="1"/>
</dbReference>
<keyword evidence="3" id="KW-0808">Transferase</keyword>
<dbReference type="SFLD" id="SFLDG01212">
    <property type="entry name" value="Phytoene_synthase_like"/>
    <property type="match status" value="1"/>
</dbReference>
<accession>A0A6B3SG75</accession>
<protein>
    <submittedName>
        <fullName evidence="6">Phytoene/squalene synthase family protein</fullName>
    </submittedName>
</protein>
<dbReference type="Gene3D" id="1.10.600.10">
    <property type="entry name" value="Farnesyl Diphosphate Synthase"/>
    <property type="match status" value="1"/>
</dbReference>
<keyword evidence="7" id="KW-1185">Reference proteome</keyword>
<dbReference type="EMBL" id="JAAIVB010000004">
    <property type="protein sequence ID" value="NEX59603.1"/>
    <property type="molecule type" value="Genomic_DNA"/>
</dbReference>
<gene>
    <name evidence="6" type="ORF">G3574_00795</name>
</gene>
<dbReference type="InterPro" id="IPR008949">
    <property type="entry name" value="Isoprenoid_synthase_dom_sf"/>
</dbReference>
<dbReference type="RefSeq" id="WP_163959918.1">
    <property type="nucleotide sequence ID" value="NZ_JAAIVB010000004.1"/>
</dbReference>
<dbReference type="SFLD" id="SFLDG01018">
    <property type="entry name" value="Squalene/Phytoene_Synthase_Lik"/>
    <property type="match status" value="1"/>
</dbReference>
<dbReference type="CDD" id="cd00683">
    <property type="entry name" value="Trans_IPPS_HH"/>
    <property type="match status" value="1"/>
</dbReference>
<comment type="similarity">
    <text evidence="2">Belongs to the phytoene/squalene synthase family.</text>
</comment>
<dbReference type="InterPro" id="IPR033904">
    <property type="entry name" value="Trans_IPPS_HH"/>
</dbReference>
<comment type="caution">
    <text evidence="6">The sequence shown here is derived from an EMBL/GenBank/DDBJ whole genome shotgun (WGS) entry which is preliminary data.</text>
</comment>
<keyword evidence="4" id="KW-0125">Carotenoid biosynthesis</keyword>
<dbReference type="InterPro" id="IPR019845">
    <property type="entry name" value="Squalene/phytoene_synthase_CS"/>
</dbReference>
<organism evidence="6 7">
    <name type="scientific">Noviherbaspirillum galbum</name>
    <dbReference type="NCBI Taxonomy" id="2709383"/>
    <lineage>
        <taxon>Bacteria</taxon>
        <taxon>Pseudomonadati</taxon>
        <taxon>Pseudomonadota</taxon>
        <taxon>Betaproteobacteria</taxon>
        <taxon>Burkholderiales</taxon>
        <taxon>Oxalobacteraceae</taxon>
        <taxon>Noviherbaspirillum</taxon>
    </lineage>
</organism>
<evidence type="ECO:0000313" key="6">
    <source>
        <dbReference type="EMBL" id="NEX59603.1"/>
    </source>
</evidence>
<dbReference type="InterPro" id="IPR044843">
    <property type="entry name" value="Trans_IPPS_bact-type"/>
</dbReference>
<proteinExistence type="inferred from homology"/>
<dbReference type="PROSITE" id="PS01045">
    <property type="entry name" value="SQUALEN_PHYTOEN_SYN_2"/>
    <property type="match status" value="1"/>
</dbReference>
<evidence type="ECO:0000256" key="1">
    <source>
        <dbReference type="ARBA" id="ARBA00004684"/>
    </source>
</evidence>
<dbReference type="GO" id="GO:0016117">
    <property type="term" value="P:carotenoid biosynthetic process"/>
    <property type="evidence" value="ECO:0007669"/>
    <property type="project" value="UniProtKB-KW"/>
</dbReference>
<name>A0A6B3SG75_9BURK</name>
<dbReference type="FunFam" id="1.10.600.10:FF:000020">
    <property type="entry name" value="Phytoene synthase"/>
    <property type="match status" value="1"/>
</dbReference>
<evidence type="ECO:0000256" key="5">
    <source>
        <dbReference type="ARBA" id="ARBA00053028"/>
    </source>
</evidence>
<dbReference type="InterPro" id="IPR002060">
    <property type="entry name" value="Squ/phyt_synthse"/>
</dbReference>
<dbReference type="GO" id="GO:0051996">
    <property type="term" value="F:squalene synthase [NAD(P)H] activity"/>
    <property type="evidence" value="ECO:0007669"/>
    <property type="project" value="InterPro"/>
</dbReference>
<evidence type="ECO:0000313" key="7">
    <source>
        <dbReference type="Proteomes" id="UP000482155"/>
    </source>
</evidence>
<dbReference type="AlphaFoldDB" id="A0A6B3SG75"/>
<comment type="cofactor">
    <cofactor evidence="5">
        <name>ATP</name>
        <dbReference type="ChEBI" id="CHEBI:30616"/>
    </cofactor>
</comment>
<dbReference type="PANTHER" id="PTHR31480">
    <property type="entry name" value="BIFUNCTIONAL LYCOPENE CYCLASE/PHYTOENE SYNTHASE"/>
    <property type="match status" value="1"/>
</dbReference>
<comment type="pathway">
    <text evidence="1">Carotenoid biosynthesis; phytoene biosynthesis.</text>
</comment>
<evidence type="ECO:0000256" key="3">
    <source>
        <dbReference type="ARBA" id="ARBA00022679"/>
    </source>
</evidence>
<sequence>MRAGNHGVGGEVASYSAEAIRQGSKSFAKAAMLFDPETRESVMMLYAWCRHCDDVIDGQTLGHGQQSMPIREKMERLRMLQEETARVCDGNPSDLPAFEALRQVLRKHDIPRRYLFELLDGFAMDALDVRHRTLEDTLRYCYHVAGVVGVMMACIMGVRDEEVIHRASDLGIAFQLTNIARDVRDDWEVGRCYLPEEWLARMQIAREDLHQPHCQERLHALACELVELAESYYASAKIGMARLPWRCAWAISSALLIYRDIGWKVRALGVEAWNGRTQVSTARKLAYLVAGCAMAANAVSRRDRMAVTARTGLWTRSVH</sequence>
<dbReference type="SUPFAM" id="SSF48576">
    <property type="entry name" value="Terpenoid synthases"/>
    <property type="match status" value="1"/>
</dbReference>
<dbReference type="PROSITE" id="PS01044">
    <property type="entry name" value="SQUALEN_PHYTOEN_SYN_1"/>
    <property type="match status" value="1"/>
</dbReference>
<evidence type="ECO:0000256" key="2">
    <source>
        <dbReference type="ARBA" id="ARBA00006251"/>
    </source>
</evidence>
<dbReference type="Proteomes" id="UP000482155">
    <property type="component" value="Unassembled WGS sequence"/>
</dbReference>
<dbReference type="GO" id="GO:0004311">
    <property type="term" value="F:geranylgeranyl diphosphate synthase activity"/>
    <property type="evidence" value="ECO:0007669"/>
    <property type="project" value="InterPro"/>
</dbReference>
<reference evidence="6 7" key="1">
    <citation type="submission" date="2020-02" db="EMBL/GenBank/DDBJ databases">
        <authorList>
            <person name="Kim M.K."/>
        </authorList>
    </citation>
    <scope>NUCLEOTIDE SEQUENCE [LARGE SCALE GENOMIC DNA]</scope>
    <source>
        <strain evidence="6 7">17J57-3</strain>
    </source>
</reference>
<evidence type="ECO:0000256" key="4">
    <source>
        <dbReference type="ARBA" id="ARBA00022746"/>
    </source>
</evidence>
<dbReference type="Pfam" id="PF00494">
    <property type="entry name" value="SQS_PSY"/>
    <property type="match status" value="1"/>
</dbReference>